<accession>A0ABS7DP32</accession>
<proteinExistence type="predicted"/>
<dbReference type="EMBL" id="JAGFNZ010000002">
    <property type="protein sequence ID" value="MBW7572879.1"/>
    <property type="molecule type" value="Genomic_DNA"/>
</dbReference>
<sequence>MPYVYAAMWVVVGLILIFRMSRENRVFYALGAFFLLLGGWWFASAALTANPFTGVWGWVLRGFTAAALVLACVVYYKESKKSVDSPGDKPSGQDKK</sequence>
<protein>
    <submittedName>
        <fullName evidence="2">Uncharacterized protein</fullName>
    </submittedName>
</protein>
<keyword evidence="3" id="KW-1185">Reference proteome</keyword>
<reference evidence="2 3" key="1">
    <citation type="submission" date="2021-03" db="EMBL/GenBank/DDBJ databases">
        <title>Caproiciproducens sp. nov. isolated from feces of cow.</title>
        <authorList>
            <person name="Choi J.-Y."/>
        </authorList>
    </citation>
    <scope>NUCLEOTIDE SEQUENCE [LARGE SCALE GENOMIC DNA]</scope>
    <source>
        <strain evidence="2 3">AGMB10547</strain>
    </source>
</reference>
<name>A0ABS7DP32_9FIRM</name>
<feature type="transmembrane region" description="Helical" evidence="1">
    <location>
        <begin position="26"/>
        <end position="43"/>
    </location>
</feature>
<keyword evidence="1" id="KW-1133">Transmembrane helix</keyword>
<evidence type="ECO:0000313" key="2">
    <source>
        <dbReference type="EMBL" id="MBW7572879.1"/>
    </source>
</evidence>
<keyword evidence="1" id="KW-0472">Membrane</keyword>
<gene>
    <name evidence="2" type="ORF">J5W02_08620</name>
</gene>
<feature type="transmembrane region" description="Helical" evidence="1">
    <location>
        <begin position="6"/>
        <end position="21"/>
    </location>
</feature>
<comment type="caution">
    <text evidence="2">The sequence shown here is derived from an EMBL/GenBank/DDBJ whole genome shotgun (WGS) entry which is preliminary data.</text>
</comment>
<dbReference type="Proteomes" id="UP000719942">
    <property type="component" value="Unassembled WGS sequence"/>
</dbReference>
<dbReference type="RefSeq" id="WP_219965251.1">
    <property type="nucleotide sequence ID" value="NZ_JAGFNZ010000002.1"/>
</dbReference>
<organism evidence="2 3">
    <name type="scientific">Caproiciproducens faecalis</name>
    <dbReference type="NCBI Taxonomy" id="2820301"/>
    <lineage>
        <taxon>Bacteria</taxon>
        <taxon>Bacillati</taxon>
        <taxon>Bacillota</taxon>
        <taxon>Clostridia</taxon>
        <taxon>Eubacteriales</taxon>
        <taxon>Acutalibacteraceae</taxon>
        <taxon>Caproiciproducens</taxon>
    </lineage>
</organism>
<feature type="transmembrane region" description="Helical" evidence="1">
    <location>
        <begin position="55"/>
        <end position="76"/>
    </location>
</feature>
<keyword evidence="1" id="KW-0812">Transmembrane</keyword>
<evidence type="ECO:0000313" key="3">
    <source>
        <dbReference type="Proteomes" id="UP000719942"/>
    </source>
</evidence>
<evidence type="ECO:0000256" key="1">
    <source>
        <dbReference type="SAM" id="Phobius"/>
    </source>
</evidence>